<dbReference type="InterPro" id="IPR012349">
    <property type="entry name" value="Split_barrel_FMN-bd"/>
</dbReference>
<dbReference type="GO" id="GO:0042602">
    <property type="term" value="F:riboflavin reductase (NADPH) activity"/>
    <property type="evidence" value="ECO:0007669"/>
    <property type="project" value="TreeGrafter"/>
</dbReference>
<dbReference type="SUPFAM" id="SSF50475">
    <property type="entry name" value="FMN-binding split barrel"/>
    <property type="match status" value="1"/>
</dbReference>
<evidence type="ECO:0000256" key="1">
    <source>
        <dbReference type="ARBA" id="ARBA00023002"/>
    </source>
</evidence>
<evidence type="ECO:0000313" key="3">
    <source>
        <dbReference type="EMBL" id="WKW13083.1"/>
    </source>
</evidence>
<dbReference type="SMART" id="SM00903">
    <property type="entry name" value="Flavin_Reduct"/>
    <property type="match status" value="1"/>
</dbReference>
<evidence type="ECO:0000313" key="5">
    <source>
        <dbReference type="Proteomes" id="UP001229955"/>
    </source>
</evidence>
<dbReference type="GO" id="GO:0006208">
    <property type="term" value="P:pyrimidine nucleobase catabolic process"/>
    <property type="evidence" value="ECO:0007669"/>
    <property type="project" value="TreeGrafter"/>
</dbReference>
<dbReference type="EMBL" id="CP130613">
    <property type="protein sequence ID" value="WKW15989.1"/>
    <property type="molecule type" value="Genomic_DNA"/>
</dbReference>
<dbReference type="Gene3D" id="2.30.110.10">
    <property type="entry name" value="Electron Transport, Fmn-binding Protein, Chain A"/>
    <property type="match status" value="1"/>
</dbReference>
<feature type="domain" description="Flavin reductase like" evidence="2">
    <location>
        <begin position="15"/>
        <end position="158"/>
    </location>
</feature>
<dbReference type="GO" id="GO:0010181">
    <property type="term" value="F:FMN binding"/>
    <property type="evidence" value="ECO:0007669"/>
    <property type="project" value="InterPro"/>
</dbReference>
<keyword evidence="1" id="KW-0560">Oxidoreductase</keyword>
<sequence length="161" mass="17413">MQHVTLDPTTFRASLARFASGVTIVTARDRDGHDFGMTVSAFSSLSLTPPMILVCIDNGASVAPVLEHCETFAVNILAEGQEALSRRFAEREIDRFEGVDLTRGETGVALLGGTLASLECAVTARHPAGDHTILVAEVRAAELREGNPLLYYRGAYRRLEP</sequence>
<protein>
    <submittedName>
        <fullName evidence="3">Flavin reductase family protein</fullName>
    </submittedName>
</protein>
<dbReference type="EMBL" id="CP130612">
    <property type="protein sequence ID" value="WKW13083.1"/>
    <property type="molecule type" value="Genomic_DNA"/>
</dbReference>
<organism evidence="3">
    <name type="scientific">Pseudogemmatithrix spongiicola</name>
    <dbReference type="NCBI Taxonomy" id="3062599"/>
    <lineage>
        <taxon>Bacteria</taxon>
        <taxon>Pseudomonadati</taxon>
        <taxon>Gemmatimonadota</taxon>
        <taxon>Gemmatimonadia</taxon>
        <taxon>Gemmatimonadales</taxon>
        <taxon>Gemmatimonadaceae</taxon>
        <taxon>Pseudogemmatithrix</taxon>
    </lineage>
</organism>
<dbReference type="InterPro" id="IPR050268">
    <property type="entry name" value="NADH-dep_flavin_reductase"/>
</dbReference>
<dbReference type="PANTHER" id="PTHR30466">
    <property type="entry name" value="FLAVIN REDUCTASE"/>
    <property type="match status" value="1"/>
</dbReference>
<keyword evidence="5" id="KW-1185">Reference proteome</keyword>
<dbReference type="InterPro" id="IPR002563">
    <property type="entry name" value="Flavin_Rdtase-like_dom"/>
</dbReference>
<reference evidence="3" key="1">
    <citation type="submission" date="2023-07" db="EMBL/GenBank/DDBJ databases">
        <authorList>
            <person name="Haufschild T."/>
            <person name="Kallscheuer N."/>
            <person name="Hammer J."/>
            <person name="Kohn T."/>
            <person name="Kabuu M."/>
            <person name="Jogler M."/>
            <person name="Wohfarth N."/>
            <person name="Heuer A."/>
            <person name="Rohde M."/>
            <person name="van Teeseling M.C.F."/>
            <person name="Jogler C."/>
        </authorList>
    </citation>
    <scope>NUCLEOTIDE SEQUENCE</scope>
    <source>
        <strain evidence="3">Strain 138</strain>
        <strain evidence="4">Strain 318</strain>
    </source>
</reference>
<dbReference type="Proteomes" id="UP001229955">
    <property type="component" value="Chromosome"/>
</dbReference>
<dbReference type="RefSeq" id="WP_367885945.1">
    <property type="nucleotide sequence ID" value="NZ_CP130612.1"/>
</dbReference>
<evidence type="ECO:0000259" key="2">
    <source>
        <dbReference type="SMART" id="SM00903"/>
    </source>
</evidence>
<name>A0AA49JWV7_9BACT</name>
<evidence type="ECO:0000313" key="4">
    <source>
        <dbReference type="EMBL" id="WKW15989.1"/>
    </source>
</evidence>
<proteinExistence type="predicted"/>
<accession>A0AA49Q8Q0</accession>
<gene>
    <name evidence="3" type="ORF">Strain138_002398</name>
    <name evidence="4" type="ORF">Strain318_002397</name>
</gene>
<accession>A0AA49JWV7</accession>
<dbReference type="AlphaFoldDB" id="A0AA49JWV7"/>
<dbReference type="PANTHER" id="PTHR30466:SF1">
    <property type="entry name" value="FMN REDUCTASE (NADH) RUTF"/>
    <property type="match status" value="1"/>
</dbReference>
<dbReference type="Pfam" id="PF01613">
    <property type="entry name" value="Flavin_Reduct"/>
    <property type="match status" value="1"/>
</dbReference>
<dbReference type="KEGG" id="pspc:Strain318_002397"/>